<organism evidence="6 7">
    <name type="scientific">Onychostoma macrolepis</name>
    <dbReference type="NCBI Taxonomy" id="369639"/>
    <lineage>
        <taxon>Eukaryota</taxon>
        <taxon>Metazoa</taxon>
        <taxon>Chordata</taxon>
        <taxon>Craniata</taxon>
        <taxon>Vertebrata</taxon>
        <taxon>Euteleostomi</taxon>
        <taxon>Actinopterygii</taxon>
        <taxon>Neopterygii</taxon>
        <taxon>Teleostei</taxon>
        <taxon>Ostariophysi</taxon>
        <taxon>Cypriniformes</taxon>
        <taxon>Cyprinidae</taxon>
        <taxon>Acrossocheilinae</taxon>
        <taxon>Onychostoma</taxon>
    </lineage>
</organism>
<evidence type="ECO:0000256" key="2">
    <source>
        <dbReference type="ARBA" id="ARBA00007936"/>
    </source>
</evidence>
<reference evidence="6 7" key="1">
    <citation type="submission" date="2020-04" db="EMBL/GenBank/DDBJ databases">
        <title>Chromosome-level genome assembly of a cyprinid fish Onychostoma macrolepis by integration of Nanopore Sequencing, Bionano and Hi-C technology.</title>
        <authorList>
            <person name="Wang D."/>
        </authorList>
    </citation>
    <scope>NUCLEOTIDE SEQUENCE [LARGE SCALE GENOMIC DNA]</scope>
    <source>
        <strain evidence="6">SWU-2019</strain>
        <tissue evidence="6">Muscle</tissue>
    </source>
</reference>
<evidence type="ECO:0000256" key="1">
    <source>
        <dbReference type="ARBA" id="ARBA00004613"/>
    </source>
</evidence>
<dbReference type="EMBL" id="JAAMOB010000018">
    <property type="protein sequence ID" value="KAF4101042.1"/>
    <property type="molecule type" value="Genomic_DNA"/>
</dbReference>
<gene>
    <name evidence="6" type="ORF">G5714_017474</name>
</gene>
<evidence type="ECO:0000313" key="7">
    <source>
        <dbReference type="Proteomes" id="UP000579812"/>
    </source>
</evidence>
<keyword evidence="3" id="KW-0964">Secreted</keyword>
<dbReference type="CDD" id="cd23306">
    <property type="entry name" value="beta-trefoil_FGF7-like"/>
    <property type="match status" value="1"/>
</dbReference>
<dbReference type="GO" id="GO:0005576">
    <property type="term" value="C:extracellular region"/>
    <property type="evidence" value="ECO:0007669"/>
    <property type="project" value="UniProtKB-SubCell"/>
</dbReference>
<evidence type="ECO:0000256" key="4">
    <source>
        <dbReference type="RuleBase" id="RU049442"/>
    </source>
</evidence>
<dbReference type="PRINTS" id="PR00262">
    <property type="entry name" value="IL1HBGF"/>
</dbReference>
<dbReference type="Pfam" id="PF00167">
    <property type="entry name" value="FGF"/>
    <property type="match status" value="1"/>
</dbReference>
<dbReference type="GO" id="GO:0008083">
    <property type="term" value="F:growth factor activity"/>
    <property type="evidence" value="ECO:0007669"/>
    <property type="project" value="InterPro"/>
</dbReference>
<feature type="region of interest" description="Disordered" evidence="5">
    <location>
        <begin position="28"/>
        <end position="50"/>
    </location>
</feature>
<dbReference type="Proteomes" id="UP000579812">
    <property type="component" value="Unassembled WGS sequence"/>
</dbReference>
<evidence type="ECO:0000256" key="3">
    <source>
        <dbReference type="ARBA" id="ARBA00022525"/>
    </source>
</evidence>
<comment type="similarity">
    <text evidence="2 4">Belongs to the heparin-binding growth factors family.</text>
</comment>
<dbReference type="PANTHER" id="PTHR11486">
    <property type="entry name" value="FIBROBLAST GROWTH FACTOR"/>
    <property type="match status" value="1"/>
</dbReference>
<dbReference type="InterPro" id="IPR008996">
    <property type="entry name" value="IL1/FGF"/>
</dbReference>
<evidence type="ECO:0000256" key="5">
    <source>
        <dbReference type="SAM" id="MobiDB-lite"/>
    </source>
</evidence>
<evidence type="ECO:0000313" key="6">
    <source>
        <dbReference type="EMBL" id="KAF4101042.1"/>
    </source>
</evidence>
<comment type="caution">
    <text evidence="6">The sequence shown here is derived from an EMBL/GenBank/DDBJ whole genome shotgun (WGS) entry which is preliminary data.</text>
</comment>
<dbReference type="AlphaFoldDB" id="A0A7J6C5C5"/>
<dbReference type="InterPro" id="IPR002209">
    <property type="entry name" value="Fibroblast_GF_fam"/>
</dbReference>
<proteinExistence type="inferred from homology"/>
<feature type="region of interest" description="Disordered" evidence="5">
    <location>
        <begin position="254"/>
        <end position="281"/>
    </location>
</feature>
<feature type="compositionally biased region" description="Basic and acidic residues" evidence="5">
    <location>
        <begin position="272"/>
        <end position="281"/>
    </location>
</feature>
<sequence>MHSADVLPQTPSLCASQWKFLCNHQDSNAQSGSRRMNTPDSAAAAGGQRSRLQLKDCTGKGSERISHSLKIQPEFCLQYVDHELLEKRSIMRKWTLRWKLPEFACGLWLVLLVSRVCDGESVTDCSKHERHTRNYDYMEGGDVRIRRLYSRTQWFLMIDEFGNINGTQDPNNCYSVLEIRTVSEGGVLAIKGLKSQYYISMNRTGMLQGKKDYNDSCNFKEVFLENYYTAYSSVKWTKNGKEMFISLSQKGRPLRGKKTRKESISSHFIPRKCREDEKKLA</sequence>
<dbReference type="PRINTS" id="PR00263">
    <property type="entry name" value="HBGFFGF"/>
</dbReference>
<name>A0A7J6C5C5_9TELE</name>
<dbReference type="SUPFAM" id="SSF50353">
    <property type="entry name" value="Cytokine"/>
    <property type="match status" value="1"/>
</dbReference>
<dbReference type="Gene3D" id="2.80.10.50">
    <property type="match status" value="1"/>
</dbReference>
<protein>
    <recommendedName>
        <fullName evidence="4">Fibroblast growth factor</fullName>
        <shortName evidence="4">FGF</shortName>
    </recommendedName>
</protein>
<keyword evidence="7" id="KW-1185">Reference proteome</keyword>
<comment type="subcellular location">
    <subcellularLocation>
        <location evidence="1">Secreted</location>
    </subcellularLocation>
</comment>
<accession>A0A7J6C5C5</accession>
<feature type="compositionally biased region" description="Polar residues" evidence="5">
    <location>
        <begin position="28"/>
        <end position="40"/>
    </location>
</feature>
<dbReference type="SMART" id="SM00442">
    <property type="entry name" value="FGF"/>
    <property type="match status" value="1"/>
</dbReference>